<dbReference type="RefSeq" id="XP_067547725.1">
    <property type="nucleotide sequence ID" value="XM_067693178.1"/>
</dbReference>
<accession>A0A8H8DAC7</accession>
<dbReference type="Proteomes" id="UP000669133">
    <property type="component" value="Unassembled WGS sequence"/>
</dbReference>
<dbReference type="GO" id="GO:0046983">
    <property type="term" value="F:protein dimerization activity"/>
    <property type="evidence" value="ECO:0007669"/>
    <property type="project" value="InterPro"/>
</dbReference>
<dbReference type="AlphaFoldDB" id="A0A8H8DAC7"/>
<evidence type="ECO:0000313" key="3">
    <source>
        <dbReference type="EMBL" id="KAG5418609.1"/>
    </source>
</evidence>
<feature type="region of interest" description="Disordered" evidence="1">
    <location>
        <begin position="543"/>
        <end position="564"/>
    </location>
</feature>
<feature type="compositionally biased region" description="Low complexity" evidence="1">
    <location>
        <begin position="391"/>
        <end position="403"/>
    </location>
</feature>
<dbReference type="EMBL" id="JAEOAQ010000005">
    <property type="protein sequence ID" value="KAG5418609.1"/>
    <property type="molecule type" value="Genomic_DNA"/>
</dbReference>
<proteinExistence type="predicted"/>
<feature type="compositionally biased region" description="Polar residues" evidence="1">
    <location>
        <begin position="375"/>
        <end position="390"/>
    </location>
</feature>
<gene>
    <name evidence="3" type="ORF">I9W82_004137</name>
</gene>
<organism evidence="3 4">
    <name type="scientific">Candida metapsilosis</name>
    <dbReference type="NCBI Taxonomy" id="273372"/>
    <lineage>
        <taxon>Eukaryota</taxon>
        <taxon>Fungi</taxon>
        <taxon>Dikarya</taxon>
        <taxon>Ascomycota</taxon>
        <taxon>Saccharomycotina</taxon>
        <taxon>Pichiomycetes</taxon>
        <taxon>Debaryomycetaceae</taxon>
        <taxon>Candida/Lodderomyces clade</taxon>
        <taxon>Candida</taxon>
    </lineage>
</organism>
<feature type="compositionally biased region" description="Polar residues" evidence="1">
    <location>
        <begin position="289"/>
        <end position="365"/>
    </location>
</feature>
<dbReference type="PANTHER" id="PTHR47336">
    <property type="entry name" value="TRANSCRIPTION FACTOR HMS1-RELATED"/>
    <property type="match status" value="1"/>
</dbReference>
<feature type="domain" description="BHLH" evidence="2">
    <location>
        <begin position="495"/>
        <end position="617"/>
    </location>
</feature>
<reference evidence="3 4" key="1">
    <citation type="submission" date="2020-12" db="EMBL/GenBank/DDBJ databases">
        <title>Effect of drift, selection, and recombination on the evolution of hybrid genomes in Candida yeast pathogens.</title>
        <authorList>
            <person name="Mixao V."/>
            <person name="Ksiezopolska E."/>
            <person name="Saus E."/>
            <person name="Boekhout T."/>
            <person name="Gacser A."/>
            <person name="Gabaldon T."/>
        </authorList>
    </citation>
    <scope>NUCLEOTIDE SEQUENCE [LARGE SCALE GENOMIC DNA]</scope>
    <source>
        <strain evidence="3 4">BP57</strain>
    </source>
</reference>
<feature type="region of interest" description="Disordered" evidence="1">
    <location>
        <begin position="44"/>
        <end position="122"/>
    </location>
</feature>
<sequence>MPFRDLQYGLCLTTTMYDSDHQHILDQQQIQHQLQDRNQLQLEQQQQLQSQNLTHNSPHGNLYQPSPRQQPTPSADVHYRHTSVSRCSQRPDDNQSIGSNSTKPQHSPSSMQIEIKQKVGQQQQYPIKIEDTSCFGSTSSTDNLIKMEESDIDNGTSFQEEFDFTIDQPYPQYNGRVKALSLPSSTSIANDYQQSSFHYNSLPSNTEYLGNEARPFASAADAATVINYNQLENELPINGNDNTQFQQQSFISNGSMVSRSNGFEIGNNNSPHNQHLPPPPPPEQPRLSQGASQTSPLGSPLTVQSAPNGVNQRNGNSINGIDATMTGNNTPTRQGDASSNVSLEEGSNNSYQAHTPTANTTNNFNLSSSSSLSSAQQPNGIATLTKSRLQSFSGSKSPSLSPLTNELRQLPTTPTAQPLKTPLANKQKKRKISKVKTESEFTATLNSFSPSPVAPPSGGETSSSAATSYLSTPIPTSIPTSTASLLRRNRPGRPRVKSAHNVIEQRYRNKINNKFNALQESVPTLKVLLLRKLQEKQRLRLQQQNGEFSDSAYGAGGSGAGDDSLSDNEDFNSFEGMDLQVLDDKEIESIDLEGLEPARKLNKGTILAKSIEYIKFLESKNDKLKQDHDALLNKVRSMGFNFDDDVDSSMS</sequence>
<evidence type="ECO:0000259" key="2">
    <source>
        <dbReference type="PROSITE" id="PS50888"/>
    </source>
</evidence>
<feature type="compositionally biased region" description="Basic residues" evidence="1">
    <location>
        <begin position="487"/>
        <end position="497"/>
    </location>
</feature>
<feature type="compositionally biased region" description="Polar residues" evidence="1">
    <location>
        <begin position="404"/>
        <end position="418"/>
    </location>
</feature>
<dbReference type="PROSITE" id="PS50888">
    <property type="entry name" value="BHLH"/>
    <property type="match status" value="1"/>
</dbReference>
<comment type="caution">
    <text evidence="3">The sequence shown here is derived from an EMBL/GenBank/DDBJ whole genome shotgun (WGS) entry which is preliminary data.</text>
</comment>
<keyword evidence="4" id="KW-1185">Reference proteome</keyword>
<feature type="compositionally biased region" description="Polar residues" evidence="1">
    <location>
        <begin position="440"/>
        <end position="450"/>
    </location>
</feature>
<dbReference type="OrthoDB" id="2133190at2759"/>
<feature type="region of interest" description="Disordered" evidence="1">
    <location>
        <begin position="256"/>
        <end position="497"/>
    </location>
</feature>
<dbReference type="Gene3D" id="4.10.280.10">
    <property type="entry name" value="Helix-loop-helix DNA-binding domain"/>
    <property type="match status" value="1"/>
</dbReference>
<dbReference type="Pfam" id="PF00010">
    <property type="entry name" value="HLH"/>
    <property type="match status" value="1"/>
</dbReference>
<feature type="compositionally biased region" description="Polar residues" evidence="1">
    <location>
        <begin position="82"/>
        <end position="112"/>
    </location>
</feature>
<dbReference type="InterPro" id="IPR011598">
    <property type="entry name" value="bHLH_dom"/>
</dbReference>
<feature type="compositionally biased region" description="Polar residues" evidence="1">
    <location>
        <begin position="54"/>
        <end position="73"/>
    </location>
</feature>
<dbReference type="PANTHER" id="PTHR47336:SF2">
    <property type="entry name" value="TRANSCRIPTION FACTOR HMS1-RELATED"/>
    <property type="match status" value="1"/>
</dbReference>
<feature type="compositionally biased region" description="Low complexity" evidence="1">
    <location>
        <begin position="456"/>
        <end position="486"/>
    </location>
</feature>
<dbReference type="InterPro" id="IPR052099">
    <property type="entry name" value="Regulatory_TF_Diverse"/>
</dbReference>
<dbReference type="SUPFAM" id="SSF47459">
    <property type="entry name" value="HLH, helix-loop-helix DNA-binding domain"/>
    <property type="match status" value="1"/>
</dbReference>
<dbReference type="InterPro" id="IPR036638">
    <property type="entry name" value="HLH_DNA-bd_sf"/>
</dbReference>
<dbReference type="GeneID" id="93652766"/>
<feature type="compositionally biased region" description="Low complexity" evidence="1">
    <location>
        <begin position="543"/>
        <end position="553"/>
    </location>
</feature>
<evidence type="ECO:0000256" key="1">
    <source>
        <dbReference type="SAM" id="MobiDB-lite"/>
    </source>
</evidence>
<feature type="compositionally biased region" description="Low complexity" evidence="1">
    <location>
        <begin position="44"/>
        <end position="53"/>
    </location>
</feature>
<evidence type="ECO:0000313" key="4">
    <source>
        <dbReference type="Proteomes" id="UP000669133"/>
    </source>
</evidence>
<dbReference type="SMART" id="SM00353">
    <property type="entry name" value="HLH"/>
    <property type="match status" value="1"/>
</dbReference>
<protein>
    <recommendedName>
        <fullName evidence="2">BHLH domain-containing protein</fullName>
    </recommendedName>
</protein>
<name>A0A8H8DAC7_9ASCO</name>